<dbReference type="Pfam" id="PF00069">
    <property type="entry name" value="Pkinase"/>
    <property type="match status" value="1"/>
</dbReference>
<dbReference type="InterPro" id="IPR011009">
    <property type="entry name" value="Kinase-like_dom_sf"/>
</dbReference>
<feature type="compositionally biased region" description="Polar residues" evidence="1">
    <location>
        <begin position="103"/>
        <end position="124"/>
    </location>
</feature>
<dbReference type="SMART" id="SM00220">
    <property type="entry name" value="S_TKc"/>
    <property type="match status" value="1"/>
</dbReference>
<dbReference type="SUPFAM" id="SSF56112">
    <property type="entry name" value="Protein kinase-like (PK-like)"/>
    <property type="match status" value="1"/>
</dbReference>
<dbReference type="InterPro" id="IPR000719">
    <property type="entry name" value="Prot_kinase_dom"/>
</dbReference>
<feature type="compositionally biased region" description="Basic and acidic residues" evidence="1">
    <location>
        <begin position="1"/>
        <end position="17"/>
    </location>
</feature>
<dbReference type="Proteomes" id="UP000324222">
    <property type="component" value="Unassembled WGS sequence"/>
</dbReference>
<name>A0A5B7DAW0_PORTR</name>
<evidence type="ECO:0000259" key="2">
    <source>
        <dbReference type="PROSITE" id="PS50011"/>
    </source>
</evidence>
<dbReference type="OrthoDB" id="6375533at2759"/>
<dbReference type="InterPro" id="IPR008271">
    <property type="entry name" value="Ser/Thr_kinase_AS"/>
</dbReference>
<feature type="domain" description="Protein kinase" evidence="2">
    <location>
        <begin position="171"/>
        <end position="409"/>
    </location>
</feature>
<dbReference type="Gene3D" id="1.10.510.10">
    <property type="entry name" value="Transferase(Phosphotransferase) domain 1"/>
    <property type="match status" value="1"/>
</dbReference>
<dbReference type="PROSITE" id="PS00108">
    <property type="entry name" value="PROTEIN_KINASE_ST"/>
    <property type="match status" value="1"/>
</dbReference>
<protein>
    <submittedName>
        <fullName evidence="3">Dual specificity testis-specific protein kinase 2</fullName>
    </submittedName>
</protein>
<evidence type="ECO:0000256" key="1">
    <source>
        <dbReference type="SAM" id="MobiDB-lite"/>
    </source>
</evidence>
<reference evidence="3 4" key="1">
    <citation type="submission" date="2019-05" db="EMBL/GenBank/DDBJ databases">
        <title>Another draft genome of Portunus trituberculatus and its Hox gene families provides insights of decapod evolution.</title>
        <authorList>
            <person name="Jeong J.-H."/>
            <person name="Song I."/>
            <person name="Kim S."/>
            <person name="Choi T."/>
            <person name="Kim D."/>
            <person name="Ryu S."/>
            <person name="Kim W."/>
        </authorList>
    </citation>
    <scope>NUCLEOTIDE SEQUENCE [LARGE SCALE GENOMIC DNA]</scope>
    <source>
        <tissue evidence="3">Muscle</tissue>
    </source>
</reference>
<keyword evidence="3" id="KW-0418">Kinase</keyword>
<keyword evidence="4" id="KW-1185">Reference proteome</keyword>
<feature type="region of interest" description="Disordered" evidence="1">
    <location>
        <begin position="1"/>
        <end position="55"/>
    </location>
</feature>
<dbReference type="PANTHER" id="PTHR23257">
    <property type="entry name" value="SERINE-THREONINE PROTEIN KINASE"/>
    <property type="match status" value="1"/>
</dbReference>
<proteinExistence type="predicted"/>
<dbReference type="PROSITE" id="PS50011">
    <property type="entry name" value="PROTEIN_KINASE_DOM"/>
    <property type="match status" value="1"/>
</dbReference>
<feature type="region of interest" description="Disordered" evidence="1">
    <location>
        <begin position="88"/>
        <end position="140"/>
    </location>
</feature>
<accession>A0A5B7DAW0</accession>
<evidence type="ECO:0000313" key="3">
    <source>
        <dbReference type="EMBL" id="MPC18432.1"/>
    </source>
</evidence>
<dbReference type="CDD" id="cd00180">
    <property type="entry name" value="PKc"/>
    <property type="match status" value="1"/>
</dbReference>
<dbReference type="GO" id="GO:0004672">
    <property type="term" value="F:protein kinase activity"/>
    <property type="evidence" value="ECO:0007669"/>
    <property type="project" value="InterPro"/>
</dbReference>
<dbReference type="GO" id="GO:0007165">
    <property type="term" value="P:signal transduction"/>
    <property type="evidence" value="ECO:0007669"/>
    <property type="project" value="TreeGrafter"/>
</dbReference>
<dbReference type="InterPro" id="IPR050167">
    <property type="entry name" value="Ser_Thr_protein_kinase"/>
</dbReference>
<dbReference type="GO" id="GO:0005737">
    <property type="term" value="C:cytoplasm"/>
    <property type="evidence" value="ECO:0007669"/>
    <property type="project" value="TreeGrafter"/>
</dbReference>
<dbReference type="GO" id="GO:0005524">
    <property type="term" value="F:ATP binding"/>
    <property type="evidence" value="ECO:0007669"/>
    <property type="project" value="InterPro"/>
</dbReference>
<dbReference type="EMBL" id="VSRR010000679">
    <property type="protein sequence ID" value="MPC18432.1"/>
    <property type="molecule type" value="Genomic_DNA"/>
</dbReference>
<comment type="caution">
    <text evidence="3">The sequence shown here is derived from an EMBL/GenBank/DDBJ whole genome shotgun (WGS) entry which is preliminary data.</text>
</comment>
<evidence type="ECO:0000313" key="4">
    <source>
        <dbReference type="Proteomes" id="UP000324222"/>
    </source>
</evidence>
<dbReference type="AlphaFoldDB" id="A0A5B7DAW0"/>
<gene>
    <name evidence="3" type="primary">Tesk2_0</name>
    <name evidence="3" type="ORF">E2C01_011318</name>
</gene>
<organism evidence="3 4">
    <name type="scientific">Portunus trituberculatus</name>
    <name type="common">Swimming crab</name>
    <name type="synonym">Neptunus trituberculatus</name>
    <dbReference type="NCBI Taxonomy" id="210409"/>
    <lineage>
        <taxon>Eukaryota</taxon>
        <taxon>Metazoa</taxon>
        <taxon>Ecdysozoa</taxon>
        <taxon>Arthropoda</taxon>
        <taxon>Crustacea</taxon>
        <taxon>Multicrustacea</taxon>
        <taxon>Malacostraca</taxon>
        <taxon>Eumalacostraca</taxon>
        <taxon>Eucarida</taxon>
        <taxon>Decapoda</taxon>
        <taxon>Pleocyemata</taxon>
        <taxon>Brachyura</taxon>
        <taxon>Eubrachyura</taxon>
        <taxon>Portunoidea</taxon>
        <taxon>Portunidae</taxon>
        <taxon>Portuninae</taxon>
        <taxon>Portunus</taxon>
    </lineage>
</organism>
<sequence>MTKSDFKNQRSEEESCSRHAKGHSLSPTRNEQLFRITKRRKHGSDRTGKPTNMTTLDCKGKRLVTARVVTKSSLSSTKRQSGVVTSASQVKIPATEHTDRSETVSSSLSFETAATRVETSSSKANQEKQEISKRHQINQRKLSKKENAAMQILQAQGVPLLTTGDVADIVSMGTQKLGEGSYGSCDKTVDPKTRQPLVIKTFSPFKFEAFFLEAVNLNIMRLPGVQRLVGVCVHTRQIITDFAGITSSHYFKRSGPSFVDIISVFWQISRTLEQVLDKGFAHNDLKEDNVCVKMDNDVPTATIIDFGLARRVGSSKIYRKTSCTYKFPWLAPELLQHTHPCSEASDVYSLAQLLQGLLRSRRTRSPYLDAFQDWVSRGQRDNPGERPRLSALTHLLQLMHEHATKDAKE</sequence>
<keyword evidence="3" id="KW-0808">Transferase</keyword>